<keyword evidence="3" id="KW-1185">Reference proteome</keyword>
<feature type="compositionally biased region" description="Basic and acidic residues" evidence="1">
    <location>
        <begin position="239"/>
        <end position="253"/>
    </location>
</feature>
<accession>A0A2C6KXV2</accession>
<dbReference type="EMBL" id="MIGC01002593">
    <property type="protein sequence ID" value="PHJ20802.1"/>
    <property type="molecule type" value="Genomic_DNA"/>
</dbReference>
<evidence type="ECO:0000313" key="2">
    <source>
        <dbReference type="EMBL" id="PHJ20802.1"/>
    </source>
</evidence>
<feature type="region of interest" description="Disordered" evidence="1">
    <location>
        <begin position="589"/>
        <end position="627"/>
    </location>
</feature>
<feature type="region of interest" description="Disordered" evidence="1">
    <location>
        <begin position="302"/>
        <end position="333"/>
    </location>
</feature>
<organism evidence="2 3">
    <name type="scientific">Cystoisospora suis</name>
    <dbReference type="NCBI Taxonomy" id="483139"/>
    <lineage>
        <taxon>Eukaryota</taxon>
        <taxon>Sar</taxon>
        <taxon>Alveolata</taxon>
        <taxon>Apicomplexa</taxon>
        <taxon>Conoidasida</taxon>
        <taxon>Coccidia</taxon>
        <taxon>Eucoccidiorida</taxon>
        <taxon>Eimeriorina</taxon>
        <taxon>Sarcocystidae</taxon>
        <taxon>Cystoisospora</taxon>
    </lineage>
</organism>
<sequence>MLVSSPDLKSLPKSSSPSDDPTMSGLSLGDDSKTSPRELSNAVPDIRRPNTSGADSETSVPGFIQTRPPVPAIADEKQDSANVAKDSIREAAEASVAATQGDRPQAVTYHRDDERWVNTGRSRVPGPSECDGTGCFRGERKRLLGHKTRSPYGPADAAAILRRQRMSGSRSHKARTRTIRLVAAVVLLFFIMNYCVGSRRPASQVPSPVLSRFLKANSVNMDRVQGDKTVVDGMVSSRRLADKESSPDTRWPDENTEDVCDSTIRALASHVVTEAQNENAPRHQPQRDGRPASMLEGLLIAPSHDPLSEDDSLSSFRTSRPSDKTAPARDRRRYKRPRFQEVLDLTLELVESLPPDVYAARMPDWTKYQSDCISNRFVDYLRGTVSVLGESLERFRVTAVRYQEGDRSDSSAISRFREVAGDLLSTVLSGHLLMCRIHLFFPWRKPYFYTSGRPSVMTRATGSLAEALYESWSSLGIYGEARRQILERLIVKAGNQTLQDREAVFDEVEHRSKVWIYSASTLQTTGVLKETQILSSAALEIPVMHLVEKWLKDRSLSQRGISLTGQVAKVLRLSGIQVDGSGASWREEASSFKAVPHSDHEGSGSAMARPSPVEASATETPALHMPPDEREMAAIVPAESGRTSFAPLEYPAPNGPQTSLPEQPGEDLRFSGAEGDGSSAAWFEGLSLFSPGPEFDDEGSGSEAAHPFSVGEDKGEENKQT</sequence>
<proteinExistence type="predicted"/>
<feature type="region of interest" description="Disordered" evidence="1">
    <location>
        <begin position="1"/>
        <end position="72"/>
    </location>
</feature>
<evidence type="ECO:0000313" key="3">
    <source>
        <dbReference type="Proteomes" id="UP000221165"/>
    </source>
</evidence>
<dbReference type="Proteomes" id="UP000221165">
    <property type="component" value="Unassembled WGS sequence"/>
</dbReference>
<dbReference type="VEuPathDB" id="ToxoDB:CSUI_005354"/>
<feature type="compositionally biased region" description="Basic and acidic residues" evidence="1">
    <location>
        <begin position="711"/>
        <end position="721"/>
    </location>
</feature>
<dbReference type="GeneID" id="94428741"/>
<gene>
    <name evidence="2" type="ORF">CSUI_005354</name>
</gene>
<feature type="region of interest" description="Disordered" evidence="1">
    <location>
        <begin position="226"/>
        <end position="256"/>
    </location>
</feature>
<feature type="compositionally biased region" description="Basic and acidic residues" evidence="1">
    <location>
        <begin position="589"/>
        <end position="602"/>
    </location>
</feature>
<evidence type="ECO:0000256" key="1">
    <source>
        <dbReference type="SAM" id="MobiDB-lite"/>
    </source>
</evidence>
<dbReference type="AlphaFoldDB" id="A0A2C6KXV2"/>
<feature type="compositionally biased region" description="Polar residues" evidence="1">
    <location>
        <begin position="49"/>
        <end position="59"/>
    </location>
</feature>
<name>A0A2C6KXV2_9APIC</name>
<protein>
    <submittedName>
        <fullName evidence="2">Uncharacterized protein</fullName>
    </submittedName>
</protein>
<comment type="caution">
    <text evidence="2">The sequence shown here is derived from an EMBL/GenBank/DDBJ whole genome shotgun (WGS) entry which is preliminary data.</text>
</comment>
<feature type="compositionally biased region" description="Low complexity" evidence="1">
    <location>
        <begin position="1"/>
        <end position="21"/>
    </location>
</feature>
<feature type="compositionally biased region" description="Basic and acidic residues" evidence="1">
    <location>
        <begin position="320"/>
        <end position="329"/>
    </location>
</feature>
<reference evidence="2 3" key="1">
    <citation type="journal article" date="2017" name="Int. J. Parasitol.">
        <title>The genome of the protozoan parasite Cystoisospora suis and a reverse vaccinology approach to identify vaccine candidates.</title>
        <authorList>
            <person name="Palmieri N."/>
            <person name="Shrestha A."/>
            <person name="Ruttkowski B."/>
            <person name="Beck T."/>
            <person name="Vogl C."/>
            <person name="Tomley F."/>
            <person name="Blake D.P."/>
            <person name="Joachim A."/>
        </authorList>
    </citation>
    <scope>NUCLEOTIDE SEQUENCE [LARGE SCALE GENOMIC DNA]</scope>
    <source>
        <strain evidence="2 3">Wien I</strain>
    </source>
</reference>
<dbReference type="RefSeq" id="XP_067922488.1">
    <property type="nucleotide sequence ID" value="XM_068065530.1"/>
</dbReference>
<feature type="region of interest" description="Disordered" evidence="1">
    <location>
        <begin position="644"/>
        <end position="721"/>
    </location>
</feature>